<evidence type="ECO:0000313" key="2">
    <source>
        <dbReference type="EMBL" id="TXB70926.1"/>
    </source>
</evidence>
<dbReference type="Proteomes" id="UP000321562">
    <property type="component" value="Unassembled WGS sequence"/>
</dbReference>
<dbReference type="InterPro" id="IPR009739">
    <property type="entry name" value="LprI-like_N"/>
</dbReference>
<proteinExistence type="predicted"/>
<comment type="caution">
    <text evidence="2">The sequence shown here is derived from an EMBL/GenBank/DDBJ whole genome shotgun (WGS) entry which is preliminary data.</text>
</comment>
<dbReference type="OrthoDB" id="7340239at2"/>
<dbReference type="Gene3D" id="1.20.1270.180">
    <property type="match status" value="1"/>
</dbReference>
<name>A0A5C6S901_9RHOB</name>
<dbReference type="EMBL" id="VOPL01000001">
    <property type="protein sequence ID" value="TXB70926.1"/>
    <property type="molecule type" value="Genomic_DNA"/>
</dbReference>
<evidence type="ECO:0000313" key="3">
    <source>
        <dbReference type="Proteomes" id="UP000321562"/>
    </source>
</evidence>
<accession>A0A5C6S901</accession>
<organism evidence="2 3">
    <name type="scientific">Paracoccus aurantiacus</name>
    <dbReference type="NCBI Taxonomy" id="2599412"/>
    <lineage>
        <taxon>Bacteria</taxon>
        <taxon>Pseudomonadati</taxon>
        <taxon>Pseudomonadota</taxon>
        <taxon>Alphaproteobacteria</taxon>
        <taxon>Rhodobacterales</taxon>
        <taxon>Paracoccaceae</taxon>
        <taxon>Paracoccus</taxon>
    </lineage>
</organism>
<protein>
    <submittedName>
        <fullName evidence="2">DUF1311 domain-containing protein</fullName>
    </submittedName>
</protein>
<dbReference type="Pfam" id="PF07007">
    <property type="entry name" value="LprI"/>
    <property type="match status" value="1"/>
</dbReference>
<reference evidence="2 3" key="1">
    <citation type="submission" date="2019-08" db="EMBL/GenBank/DDBJ databases">
        <authorList>
            <person name="Ye J."/>
        </authorList>
    </citation>
    <scope>NUCLEOTIDE SEQUENCE [LARGE SCALE GENOMIC DNA]</scope>
    <source>
        <strain evidence="2 3">TK008</strain>
    </source>
</reference>
<feature type="domain" description="Lysozyme inhibitor LprI-like N-terminal" evidence="1">
    <location>
        <begin position="110"/>
        <end position="215"/>
    </location>
</feature>
<dbReference type="AlphaFoldDB" id="A0A5C6S901"/>
<evidence type="ECO:0000259" key="1">
    <source>
        <dbReference type="Pfam" id="PF07007"/>
    </source>
</evidence>
<sequence>MRCEGPHDVRGRGACCDDALPRRTKVRHLHAVGRPDPAAAGYAGASRDGGDSMMLRCAALLVCAAASAGAQEPSADTSLVEACLDNISIAQADGVDAKPQDCIGLSANACMAQPGGDSTASMISCTSGEIDFWDRQLNESYQALLTEAKAWKPSGDPRVTPDMAPEKVLRQMQRDWIAYRDSSCDWASRPWEGGSIIGVIRAGCLLDATAEQAIRLRGRLIEEEGMR</sequence>
<keyword evidence="3" id="KW-1185">Reference proteome</keyword>
<gene>
    <name evidence="2" type="ORF">FQV27_03510</name>
</gene>